<protein>
    <submittedName>
        <fullName evidence="1">Uncharacterized protein</fullName>
    </submittedName>
</protein>
<reference evidence="1 2" key="1">
    <citation type="submission" date="2018-12" db="EMBL/GenBank/DDBJ databases">
        <authorList>
            <person name="Yang Y."/>
        </authorList>
    </citation>
    <scope>NUCLEOTIDE SEQUENCE [LARGE SCALE GENOMIC DNA]</scope>
    <source>
        <strain evidence="1 2">L-25-5w-1</strain>
    </source>
</reference>
<evidence type="ECO:0000313" key="1">
    <source>
        <dbReference type="EMBL" id="RTR11622.1"/>
    </source>
</evidence>
<dbReference type="EMBL" id="RXMA01000073">
    <property type="protein sequence ID" value="RTR11622.1"/>
    <property type="molecule type" value="Genomic_DNA"/>
</dbReference>
<dbReference type="Proteomes" id="UP000277007">
    <property type="component" value="Unassembled WGS sequence"/>
</dbReference>
<evidence type="ECO:0000313" key="2">
    <source>
        <dbReference type="Proteomes" id="UP000277007"/>
    </source>
</evidence>
<dbReference type="RefSeq" id="WP_126620773.1">
    <property type="nucleotide sequence ID" value="NZ_JBHUCY010000061.1"/>
</dbReference>
<comment type="caution">
    <text evidence="1">The sequence shown here is derived from an EMBL/GenBank/DDBJ whole genome shotgun (WGS) entry which is preliminary data.</text>
</comment>
<name>A0A3S0IB06_9PROT</name>
<proteinExistence type="predicted"/>
<organism evidence="1 2">
    <name type="scientific">Azospirillum griseum</name>
    <dbReference type="NCBI Taxonomy" id="2496639"/>
    <lineage>
        <taxon>Bacteria</taxon>
        <taxon>Pseudomonadati</taxon>
        <taxon>Pseudomonadota</taxon>
        <taxon>Alphaproteobacteria</taxon>
        <taxon>Rhodospirillales</taxon>
        <taxon>Azospirillaceae</taxon>
        <taxon>Azospirillum</taxon>
    </lineage>
</organism>
<dbReference type="AlphaFoldDB" id="A0A3S0IB06"/>
<keyword evidence="2" id="KW-1185">Reference proteome</keyword>
<sequence>MADDLFLIESCGILHSHKPRWDRKDDYGNLRRAVSLIESMEPKILTNDHSKDMSKLRYGIYVREHYLPERKRLASIGWKRGDDYPSETCPYYIWRDAHTEIAWEYLRRSSDYKTYFSRYMRVLGNCFPRIADYVTSKFGDSKNKSEAYREFIDAYKVKGDLHEAWRILSHSKECKLYFDYVDEDIGEIWTIKKNIQISEERIYEIFNLLPHFGVTHPDCNVPPVFLRYTKPVKVIGTKHIMKEEVYCLEESVFSPFEMGIILSFRLDENIEDQLFDARKKIESMCNVMGFGMKIDVYNESRPRLGKHEHYIRLIDANNDSVTSPNVIGPVLYKNYEIVDITKNVEKAIQAAEGLTRYGHYQIATAPFRK</sequence>
<accession>A0A3S0IB06</accession>
<gene>
    <name evidence="1" type="ORF">EJ903_26000</name>
</gene>